<keyword evidence="3" id="KW-1185">Reference proteome</keyword>
<accession>A0ABW5N632</accession>
<feature type="transmembrane region" description="Helical" evidence="1">
    <location>
        <begin position="163"/>
        <end position="185"/>
    </location>
</feature>
<evidence type="ECO:0000313" key="2">
    <source>
        <dbReference type="EMBL" id="MFD2590399.1"/>
    </source>
</evidence>
<dbReference type="Proteomes" id="UP001597459">
    <property type="component" value="Unassembled WGS sequence"/>
</dbReference>
<gene>
    <name evidence="2" type="ORF">ACFSTE_06110</name>
</gene>
<keyword evidence="1" id="KW-1133">Transmembrane helix</keyword>
<dbReference type="EMBL" id="JBHULX010000004">
    <property type="protein sequence ID" value="MFD2590399.1"/>
    <property type="molecule type" value="Genomic_DNA"/>
</dbReference>
<proteinExistence type="predicted"/>
<keyword evidence="1" id="KW-0472">Membrane</keyword>
<organism evidence="2 3">
    <name type="scientific">Aquimarina hainanensis</name>
    <dbReference type="NCBI Taxonomy" id="1578017"/>
    <lineage>
        <taxon>Bacteria</taxon>
        <taxon>Pseudomonadati</taxon>
        <taxon>Bacteroidota</taxon>
        <taxon>Flavobacteriia</taxon>
        <taxon>Flavobacteriales</taxon>
        <taxon>Flavobacteriaceae</taxon>
        <taxon>Aquimarina</taxon>
    </lineage>
</organism>
<dbReference type="RefSeq" id="WP_378257611.1">
    <property type="nucleotide sequence ID" value="NZ_JBHSJV010000001.1"/>
</dbReference>
<sequence>MMQIRKKTEDTYNKSYLILALVVFLLGLGKHQSYGQVKTSINATSIKIGEELKYTLKVEVDTTAVVVFPEGATFSPLEVIESYAIDSTKKDGKLQLLKEYGLTQFDSGHYTIPQQHIRLGDKIILTDSLKVEVRDVPVDTTKQKMYAIKPLVEVESKAEYSGILPVVLMIIGGVLLIAVIVFLLLRKRKKKIAKEKELPPYERAIQTLQEIDQSGLLAKDSHKEYYSKLSDTARKYIDEEIYDHAMESTTDELITRLESEIASGSLTLDIETVKELENVLKTADMAKFAKSKPDLGIAKADRTVIEQIIHKTKEAIPEPTEEELLADETYRQQVAIKQRNKNIVIGSVATVALVTIMIVVLGLVRGFGVLKDDIFGHPTKELAEKQWITSEYGAPAVTISTPEVLIRNTYQLTEEQKQILKGNESFTYGSLLDNFYIVISGVKFKKDTEVDLKKAVEGVVGSFEAQGAKNITVKDDEYKTLAGAEGIKIFGTLEVENPVLKETLKKEYVMLNFAEGGGFQQITVVYNQEDRYAKEVADRIVNSVELKSTK</sequence>
<protein>
    <submittedName>
        <fullName evidence="2">DUF4381 domain-containing protein</fullName>
    </submittedName>
</protein>
<feature type="transmembrane region" description="Helical" evidence="1">
    <location>
        <begin position="343"/>
        <end position="364"/>
    </location>
</feature>
<reference evidence="3" key="1">
    <citation type="journal article" date="2019" name="Int. J. Syst. Evol. Microbiol.">
        <title>The Global Catalogue of Microorganisms (GCM) 10K type strain sequencing project: providing services to taxonomists for standard genome sequencing and annotation.</title>
        <authorList>
            <consortium name="The Broad Institute Genomics Platform"/>
            <consortium name="The Broad Institute Genome Sequencing Center for Infectious Disease"/>
            <person name="Wu L."/>
            <person name="Ma J."/>
        </authorList>
    </citation>
    <scope>NUCLEOTIDE SEQUENCE [LARGE SCALE GENOMIC DNA]</scope>
    <source>
        <strain evidence="3">KCTC 42423</strain>
    </source>
</reference>
<comment type="caution">
    <text evidence="2">The sequence shown here is derived from an EMBL/GenBank/DDBJ whole genome shotgun (WGS) entry which is preliminary data.</text>
</comment>
<evidence type="ECO:0000256" key="1">
    <source>
        <dbReference type="SAM" id="Phobius"/>
    </source>
</evidence>
<keyword evidence="1" id="KW-0812">Transmembrane</keyword>
<name>A0ABW5N632_9FLAO</name>
<evidence type="ECO:0000313" key="3">
    <source>
        <dbReference type="Proteomes" id="UP001597459"/>
    </source>
</evidence>